<protein>
    <submittedName>
        <fullName evidence="2">Uncharacterized protein</fullName>
    </submittedName>
</protein>
<dbReference type="Proteomes" id="UP000288071">
    <property type="component" value="Unassembled WGS sequence"/>
</dbReference>
<dbReference type="EMBL" id="SAVA01000015">
    <property type="protein sequence ID" value="RWR48381.1"/>
    <property type="molecule type" value="Genomic_DNA"/>
</dbReference>
<evidence type="ECO:0000313" key="2">
    <source>
        <dbReference type="EMBL" id="RWR48381.1"/>
    </source>
</evidence>
<accession>A0A443LGR6</accession>
<reference evidence="2" key="1">
    <citation type="submission" date="2019-01" db="EMBL/GenBank/DDBJ databases">
        <title>Sinorhodobacter populi sp. nov. isolated from the symptomatic bark tissue of Populus euramericana canker.</title>
        <authorList>
            <person name="Xu G."/>
        </authorList>
    </citation>
    <scope>NUCLEOTIDE SEQUENCE [LARGE SCALE GENOMIC DNA]</scope>
    <source>
        <strain evidence="2">CGMCC 1.12963</strain>
    </source>
</reference>
<dbReference type="AlphaFoldDB" id="A0A443LGR6"/>
<feature type="transmembrane region" description="Helical" evidence="1">
    <location>
        <begin position="77"/>
        <end position="97"/>
    </location>
</feature>
<name>A0A443LGR6_9RHOB</name>
<proteinExistence type="predicted"/>
<comment type="caution">
    <text evidence="2">The sequence shown here is derived from an EMBL/GenBank/DDBJ whole genome shotgun (WGS) entry which is preliminary data.</text>
</comment>
<dbReference type="RefSeq" id="WP_128157769.1">
    <property type="nucleotide sequence ID" value="NZ_JBHSOM010000019.1"/>
</dbReference>
<keyword evidence="3" id="KW-1185">Reference proteome</keyword>
<keyword evidence="1" id="KW-0812">Transmembrane</keyword>
<sequence length="207" mass="22106">MALDQYRKDGDSAAFRVATTNAAMQFARENGLQPDPELFFSATLLVLGFVPVVGTAIDGYQLYYDVQAGDWVAAGVDSVSLVASMIPIAGGGLRLLLRGSSRFIEVSGDGARVIRATNTQERITVRINPAGKAVVSIQGREMSIHASQQATTRGISNESIANAMDQQPFSYVPKGEALQGYYDASSNTFVGVGDRITTVVQPRNPTN</sequence>
<evidence type="ECO:0000313" key="3">
    <source>
        <dbReference type="Proteomes" id="UP000288071"/>
    </source>
</evidence>
<feature type="transmembrane region" description="Helical" evidence="1">
    <location>
        <begin position="38"/>
        <end position="57"/>
    </location>
</feature>
<organism evidence="2 3">
    <name type="scientific">Paenirhodobacter huangdaonensis</name>
    <dbReference type="NCBI Taxonomy" id="2501515"/>
    <lineage>
        <taxon>Bacteria</taxon>
        <taxon>Pseudomonadati</taxon>
        <taxon>Pseudomonadota</taxon>
        <taxon>Alphaproteobacteria</taxon>
        <taxon>Rhodobacterales</taxon>
        <taxon>Rhodobacter group</taxon>
        <taxon>Paenirhodobacter</taxon>
    </lineage>
</organism>
<keyword evidence="1" id="KW-0472">Membrane</keyword>
<keyword evidence="1" id="KW-1133">Transmembrane helix</keyword>
<gene>
    <name evidence="2" type="ORF">EOW66_18270</name>
</gene>
<reference evidence="2" key="2">
    <citation type="submission" date="2019-01" db="EMBL/GenBank/DDBJ databases">
        <authorList>
            <person name="Li Y."/>
        </authorList>
    </citation>
    <scope>NUCLEOTIDE SEQUENCE [LARGE SCALE GENOMIC DNA]</scope>
    <source>
        <strain evidence="2">CGMCC 1.12963</strain>
    </source>
</reference>
<evidence type="ECO:0000256" key="1">
    <source>
        <dbReference type="SAM" id="Phobius"/>
    </source>
</evidence>